<feature type="binding site" evidence="1">
    <location>
        <position position="65"/>
    </location>
    <ligand>
        <name>Mg(2+)</name>
        <dbReference type="ChEBI" id="CHEBI:18420"/>
        <label>1</label>
    </ligand>
</feature>
<reference evidence="2 3" key="1">
    <citation type="submission" date="2020-02" db="EMBL/GenBank/DDBJ databases">
        <title>A complete genome of a marine bacterium Vibrio sp. ZWAL4003 isolated from the mangrove sediment with the ability to degrade polysaccharides.</title>
        <authorList>
            <person name="Wu J."/>
            <person name="Qu W."/>
            <person name="Zeng R."/>
        </authorList>
    </citation>
    <scope>NUCLEOTIDE SEQUENCE [LARGE SCALE GENOMIC DNA]</scope>
    <source>
        <strain evidence="2 3">ZWAL4003</strain>
    </source>
</reference>
<dbReference type="InterPro" id="IPR005502">
    <property type="entry name" value="Ribosyl_crysJ1"/>
</dbReference>
<dbReference type="SUPFAM" id="SSF101478">
    <property type="entry name" value="ADP-ribosylglycohydrolase"/>
    <property type="match status" value="1"/>
</dbReference>
<dbReference type="Proteomes" id="UP000503003">
    <property type="component" value="Chromosome 2"/>
</dbReference>
<keyword evidence="3" id="KW-1185">Reference proteome</keyword>
<sequence length="322" mass="35102">MSGSITRLPFVSLNQDRSRGCLIGLAVGDALGTTLEFKPPGTFKPITDMMGGGHFCLKKGYWTDDTSMALCLAHSLLQCGKFNPRDQMDKYCLWMNNGYMSSIGVCFDVGVGVSSALRRYQKTGEPFAGSKARWSSGNGSIMRLAPVPIFFQRSLSDAVLYGGESSRTTHGSTLCIDACRYLSSILVHLINGDRKDIFTEVAYIPETEEVMAIKSGSFLDKAYSDVTGSGYVIESLESALWCFINTDCFESCVLAAANLGNDADTTAAIAGQLAGAYYGHQAIRRDWLNVLYKHDEILDLADNLYTFASRENLNVKQPGGDL</sequence>
<dbReference type="GO" id="GO:0016787">
    <property type="term" value="F:hydrolase activity"/>
    <property type="evidence" value="ECO:0007669"/>
    <property type="project" value="UniProtKB-KW"/>
</dbReference>
<protein>
    <submittedName>
        <fullName evidence="2">ADP-ribosylglycohydrolase family protein</fullName>
    </submittedName>
</protein>
<dbReference type="PANTHER" id="PTHR16222">
    <property type="entry name" value="ADP-RIBOSYLGLYCOHYDROLASE"/>
    <property type="match status" value="1"/>
</dbReference>
<feature type="binding site" evidence="1">
    <location>
        <position position="262"/>
    </location>
    <ligand>
        <name>Mg(2+)</name>
        <dbReference type="ChEBI" id="CHEBI:18420"/>
        <label>1</label>
    </ligand>
</feature>
<organism evidence="2 3">
    <name type="scientific">Vibrio ziniensis</name>
    <dbReference type="NCBI Taxonomy" id="2711221"/>
    <lineage>
        <taxon>Bacteria</taxon>
        <taxon>Pseudomonadati</taxon>
        <taxon>Pseudomonadota</taxon>
        <taxon>Gammaproteobacteria</taxon>
        <taxon>Vibrionales</taxon>
        <taxon>Vibrionaceae</taxon>
        <taxon>Vibrio</taxon>
    </lineage>
</organism>
<evidence type="ECO:0000313" key="3">
    <source>
        <dbReference type="Proteomes" id="UP000503003"/>
    </source>
</evidence>
<dbReference type="EMBL" id="CP049332">
    <property type="protein sequence ID" value="QIH43500.1"/>
    <property type="molecule type" value="Genomic_DNA"/>
</dbReference>
<comment type="cofactor">
    <cofactor evidence="1">
        <name>Mg(2+)</name>
        <dbReference type="ChEBI" id="CHEBI:18420"/>
    </cofactor>
    <text evidence="1">Binds 2 magnesium ions per subunit.</text>
</comment>
<accession>A0A6G7CN55</accession>
<feature type="binding site" evidence="1">
    <location>
        <position position="265"/>
    </location>
    <ligand>
        <name>Mg(2+)</name>
        <dbReference type="ChEBI" id="CHEBI:18420"/>
        <label>1</label>
    </ligand>
</feature>
<feature type="binding site" evidence="1">
    <location>
        <position position="64"/>
    </location>
    <ligand>
        <name>Mg(2+)</name>
        <dbReference type="ChEBI" id="CHEBI:18420"/>
        <label>1</label>
    </ligand>
</feature>
<gene>
    <name evidence="2" type="ORF">G5S32_16005</name>
</gene>
<feature type="binding site" evidence="1">
    <location>
        <position position="63"/>
    </location>
    <ligand>
        <name>Mg(2+)</name>
        <dbReference type="ChEBI" id="CHEBI:18420"/>
        <label>1</label>
    </ligand>
</feature>
<dbReference type="InterPro" id="IPR036705">
    <property type="entry name" value="Ribosyl_crysJ1_sf"/>
</dbReference>
<keyword evidence="1" id="KW-0479">Metal-binding</keyword>
<keyword evidence="1" id="KW-0460">Magnesium</keyword>
<dbReference type="AlphaFoldDB" id="A0A6G7CN55"/>
<dbReference type="Gene3D" id="1.10.4080.10">
    <property type="entry name" value="ADP-ribosylation/Crystallin J1"/>
    <property type="match status" value="1"/>
</dbReference>
<evidence type="ECO:0000256" key="1">
    <source>
        <dbReference type="PIRSR" id="PIRSR605502-1"/>
    </source>
</evidence>
<dbReference type="KEGG" id="vzi:G5S32_16005"/>
<proteinExistence type="predicted"/>
<dbReference type="Pfam" id="PF03747">
    <property type="entry name" value="ADP_ribosyl_GH"/>
    <property type="match status" value="1"/>
</dbReference>
<evidence type="ECO:0000313" key="2">
    <source>
        <dbReference type="EMBL" id="QIH43500.1"/>
    </source>
</evidence>
<dbReference type="GO" id="GO:0046872">
    <property type="term" value="F:metal ion binding"/>
    <property type="evidence" value="ECO:0007669"/>
    <property type="project" value="UniProtKB-KW"/>
</dbReference>
<name>A0A6G7CN55_9VIBR</name>
<dbReference type="PANTHER" id="PTHR16222:SF12">
    <property type="entry name" value="ADP-RIBOSYLGLYCOHYDROLASE-RELATED"/>
    <property type="match status" value="1"/>
</dbReference>
<keyword evidence="2" id="KW-0378">Hydrolase</keyword>
<dbReference type="RefSeq" id="WP_165313034.1">
    <property type="nucleotide sequence ID" value="NZ_CP049332.1"/>
</dbReference>
<dbReference type="InterPro" id="IPR050792">
    <property type="entry name" value="ADP-ribosylglycohydrolase"/>
</dbReference>
<feature type="binding site" evidence="1">
    <location>
        <position position="264"/>
    </location>
    <ligand>
        <name>Mg(2+)</name>
        <dbReference type="ChEBI" id="CHEBI:18420"/>
        <label>1</label>
    </ligand>
</feature>